<dbReference type="AlphaFoldDB" id="A0A1F6FRL1"/>
<protein>
    <recommendedName>
        <fullName evidence="16">UDP-N-acetylenolpyruvoylglucosamine reductase</fullName>
        <ecNumber evidence="16">1.3.1.98</ecNumber>
    </recommendedName>
    <alternativeName>
        <fullName evidence="16">UDP-N-acetylmuramate dehydrogenase</fullName>
    </alternativeName>
</protein>
<keyword evidence="12 16" id="KW-0560">Oxidoreductase</keyword>
<dbReference type="Pfam" id="PF02873">
    <property type="entry name" value="MurB_C"/>
    <property type="match status" value="1"/>
</dbReference>
<comment type="subcellular location">
    <subcellularLocation>
        <location evidence="3 16">Cytoplasm</location>
    </subcellularLocation>
</comment>
<evidence type="ECO:0000256" key="2">
    <source>
        <dbReference type="ARBA" id="ARBA00003921"/>
    </source>
</evidence>
<feature type="active site" evidence="16">
    <location>
        <position position="162"/>
    </location>
</feature>
<dbReference type="InterPro" id="IPR006094">
    <property type="entry name" value="Oxid_FAD_bind_N"/>
</dbReference>
<evidence type="ECO:0000256" key="10">
    <source>
        <dbReference type="ARBA" id="ARBA00022960"/>
    </source>
</evidence>
<evidence type="ECO:0000256" key="16">
    <source>
        <dbReference type="HAMAP-Rule" id="MF_00037"/>
    </source>
</evidence>
<evidence type="ECO:0000256" key="9">
    <source>
        <dbReference type="ARBA" id="ARBA00022857"/>
    </source>
</evidence>
<comment type="catalytic activity">
    <reaction evidence="15 16">
        <text>UDP-N-acetyl-alpha-D-muramate + NADP(+) = UDP-N-acetyl-3-O-(1-carboxyvinyl)-alpha-D-glucosamine + NADPH + H(+)</text>
        <dbReference type="Rhea" id="RHEA:12248"/>
        <dbReference type="ChEBI" id="CHEBI:15378"/>
        <dbReference type="ChEBI" id="CHEBI:57783"/>
        <dbReference type="ChEBI" id="CHEBI:58349"/>
        <dbReference type="ChEBI" id="CHEBI:68483"/>
        <dbReference type="ChEBI" id="CHEBI:70757"/>
        <dbReference type="EC" id="1.3.1.98"/>
    </reaction>
</comment>
<feature type="domain" description="FAD-binding PCMH-type" evidence="17">
    <location>
        <begin position="19"/>
        <end position="184"/>
    </location>
</feature>
<dbReference type="Proteomes" id="UP000177968">
    <property type="component" value="Unassembled WGS sequence"/>
</dbReference>
<dbReference type="InterPro" id="IPR016167">
    <property type="entry name" value="FAD-bd_PCMH_sub1"/>
</dbReference>
<sequence length="309" mass="33856">MSLEIQKHVPLAPLTTFKIGGEAKYFVEVSNEREVKEAIQWAREKSTPFVILAGGSNVLIPDKGLDALVIRVVGDDHTIGGNLLDANPGCNLFSLIRVLGEKGLGGWEKLAGIPGSIGGAVRGNAGAFGSEIKDFLERVKVFNIKTGEIREFGNAECEFAYRDSFFKKNPEWVIVRVFIRLQSIETSESQRLTDETVAEREKRHIQNVRAAGSFFMNPVASPEVVLMFEKEKGVKSRGGRVPAGWLIEKTGMKGSSVGDAQASLRHPNYIVNNGNATASDVLVLAGNIKREVREQLGVELQEEAVIFNF</sequence>
<reference evidence="18 19" key="1">
    <citation type="journal article" date="2016" name="Nat. Commun.">
        <title>Thousands of microbial genomes shed light on interconnected biogeochemical processes in an aquifer system.</title>
        <authorList>
            <person name="Anantharaman K."/>
            <person name="Brown C.T."/>
            <person name="Hug L.A."/>
            <person name="Sharon I."/>
            <person name="Castelle C.J."/>
            <person name="Probst A.J."/>
            <person name="Thomas B.C."/>
            <person name="Singh A."/>
            <person name="Wilkins M.J."/>
            <person name="Karaoz U."/>
            <person name="Brodie E.L."/>
            <person name="Williams K.H."/>
            <person name="Hubbard S.S."/>
            <person name="Banfield J.F."/>
        </authorList>
    </citation>
    <scope>NUCLEOTIDE SEQUENCE [LARGE SCALE GENOMIC DNA]</scope>
</reference>
<comment type="similarity">
    <text evidence="16">Belongs to the MurB family.</text>
</comment>
<keyword evidence="14 16" id="KW-0961">Cell wall biogenesis/degradation</keyword>
<dbReference type="InterPro" id="IPR016169">
    <property type="entry name" value="FAD-bd_PCMH_sub2"/>
</dbReference>
<comment type="pathway">
    <text evidence="4 16">Cell wall biogenesis; peptidoglycan biosynthesis.</text>
</comment>
<dbReference type="GO" id="GO:0005829">
    <property type="term" value="C:cytosol"/>
    <property type="evidence" value="ECO:0007669"/>
    <property type="project" value="TreeGrafter"/>
</dbReference>
<proteinExistence type="inferred from homology"/>
<keyword evidence="6 16" id="KW-0132">Cell division</keyword>
<dbReference type="HAMAP" id="MF_00037">
    <property type="entry name" value="MurB"/>
    <property type="match status" value="1"/>
</dbReference>
<keyword evidence="11 16" id="KW-0573">Peptidoglycan synthesis</keyword>
<comment type="function">
    <text evidence="2 16">Cell wall formation.</text>
</comment>
<dbReference type="PANTHER" id="PTHR21071">
    <property type="entry name" value="UDP-N-ACETYLENOLPYRUVOYLGLUCOSAMINE REDUCTASE"/>
    <property type="match status" value="1"/>
</dbReference>
<evidence type="ECO:0000256" key="6">
    <source>
        <dbReference type="ARBA" id="ARBA00022618"/>
    </source>
</evidence>
<evidence type="ECO:0000256" key="13">
    <source>
        <dbReference type="ARBA" id="ARBA00023306"/>
    </source>
</evidence>
<keyword evidence="10 16" id="KW-0133">Cell shape</keyword>
<evidence type="ECO:0000256" key="1">
    <source>
        <dbReference type="ARBA" id="ARBA00001974"/>
    </source>
</evidence>
<accession>A0A1F6FRL1</accession>
<keyword evidence="9 16" id="KW-0521">NADP</keyword>
<dbReference type="Gene3D" id="3.30.465.10">
    <property type="match status" value="1"/>
</dbReference>
<gene>
    <name evidence="16" type="primary">murB</name>
    <name evidence="18" type="ORF">A3H15_02155</name>
</gene>
<dbReference type="SUPFAM" id="SSF56176">
    <property type="entry name" value="FAD-binding/transporter-associated domain-like"/>
    <property type="match status" value="1"/>
</dbReference>
<evidence type="ECO:0000259" key="17">
    <source>
        <dbReference type="PROSITE" id="PS51387"/>
    </source>
</evidence>
<dbReference type="EMBL" id="MFMO01000001">
    <property type="protein sequence ID" value="OGG88501.1"/>
    <property type="molecule type" value="Genomic_DNA"/>
</dbReference>
<evidence type="ECO:0000256" key="7">
    <source>
        <dbReference type="ARBA" id="ARBA00022630"/>
    </source>
</evidence>
<dbReference type="Gene3D" id="3.30.43.10">
    <property type="entry name" value="Uridine Diphospho-n-acetylenolpyruvylglucosamine Reductase, domain 2"/>
    <property type="match status" value="1"/>
</dbReference>
<evidence type="ECO:0000313" key="19">
    <source>
        <dbReference type="Proteomes" id="UP000177968"/>
    </source>
</evidence>
<dbReference type="InterPro" id="IPR003170">
    <property type="entry name" value="MurB"/>
</dbReference>
<dbReference type="GO" id="GO:0009252">
    <property type="term" value="P:peptidoglycan biosynthetic process"/>
    <property type="evidence" value="ECO:0007669"/>
    <property type="project" value="UniProtKB-UniRule"/>
</dbReference>
<dbReference type="GO" id="GO:0008360">
    <property type="term" value="P:regulation of cell shape"/>
    <property type="evidence" value="ECO:0007669"/>
    <property type="project" value="UniProtKB-KW"/>
</dbReference>
<evidence type="ECO:0000256" key="5">
    <source>
        <dbReference type="ARBA" id="ARBA00022490"/>
    </source>
</evidence>
<dbReference type="UniPathway" id="UPA00219"/>
<dbReference type="EC" id="1.3.1.98" evidence="16"/>
<dbReference type="GO" id="GO:0051301">
    <property type="term" value="P:cell division"/>
    <property type="evidence" value="ECO:0007669"/>
    <property type="project" value="UniProtKB-KW"/>
</dbReference>
<comment type="caution">
    <text evidence="18">The sequence shown here is derived from an EMBL/GenBank/DDBJ whole genome shotgun (WGS) entry which is preliminary data.</text>
</comment>
<evidence type="ECO:0000256" key="3">
    <source>
        <dbReference type="ARBA" id="ARBA00004496"/>
    </source>
</evidence>
<dbReference type="InterPro" id="IPR036635">
    <property type="entry name" value="MurB_C_sf"/>
</dbReference>
<evidence type="ECO:0000313" key="18">
    <source>
        <dbReference type="EMBL" id="OGG88501.1"/>
    </source>
</evidence>
<organism evidence="18 19">
    <name type="scientific">Candidatus Kaiserbacteria bacterium RIFCSPLOWO2_12_FULL_50_28</name>
    <dbReference type="NCBI Taxonomy" id="1798527"/>
    <lineage>
        <taxon>Bacteria</taxon>
        <taxon>Candidatus Kaiseribacteriota</taxon>
    </lineage>
</organism>
<dbReference type="PANTHER" id="PTHR21071:SF4">
    <property type="entry name" value="UDP-N-ACETYLENOLPYRUVOYLGLUCOSAMINE REDUCTASE"/>
    <property type="match status" value="1"/>
</dbReference>
<evidence type="ECO:0000256" key="8">
    <source>
        <dbReference type="ARBA" id="ARBA00022827"/>
    </source>
</evidence>
<dbReference type="InterPro" id="IPR016166">
    <property type="entry name" value="FAD-bd_PCMH"/>
</dbReference>
<dbReference type="GO" id="GO:0008762">
    <property type="term" value="F:UDP-N-acetylmuramate dehydrogenase activity"/>
    <property type="evidence" value="ECO:0007669"/>
    <property type="project" value="UniProtKB-UniRule"/>
</dbReference>
<keyword evidence="5 16" id="KW-0963">Cytoplasm</keyword>
<dbReference type="Gene3D" id="3.90.78.10">
    <property type="entry name" value="UDP-N-acetylenolpyruvoylglucosamine reductase, C-terminal domain"/>
    <property type="match status" value="1"/>
</dbReference>
<dbReference type="GO" id="GO:0071555">
    <property type="term" value="P:cell wall organization"/>
    <property type="evidence" value="ECO:0007669"/>
    <property type="project" value="UniProtKB-KW"/>
</dbReference>
<evidence type="ECO:0000256" key="11">
    <source>
        <dbReference type="ARBA" id="ARBA00022984"/>
    </source>
</evidence>
<comment type="cofactor">
    <cofactor evidence="1 16">
        <name>FAD</name>
        <dbReference type="ChEBI" id="CHEBI:57692"/>
    </cofactor>
</comment>
<dbReference type="InterPro" id="IPR036318">
    <property type="entry name" value="FAD-bd_PCMH-like_sf"/>
</dbReference>
<dbReference type="GO" id="GO:0071949">
    <property type="term" value="F:FAD binding"/>
    <property type="evidence" value="ECO:0007669"/>
    <property type="project" value="InterPro"/>
</dbReference>
<keyword evidence="8 16" id="KW-0274">FAD</keyword>
<name>A0A1F6FRL1_9BACT</name>
<dbReference type="Pfam" id="PF01565">
    <property type="entry name" value="FAD_binding_4"/>
    <property type="match status" value="1"/>
</dbReference>
<evidence type="ECO:0000256" key="12">
    <source>
        <dbReference type="ARBA" id="ARBA00023002"/>
    </source>
</evidence>
<evidence type="ECO:0000256" key="14">
    <source>
        <dbReference type="ARBA" id="ARBA00023316"/>
    </source>
</evidence>
<feature type="active site" description="Proton donor" evidence="16">
    <location>
        <position position="213"/>
    </location>
</feature>
<dbReference type="PROSITE" id="PS51387">
    <property type="entry name" value="FAD_PCMH"/>
    <property type="match status" value="1"/>
</dbReference>
<keyword evidence="13 16" id="KW-0131">Cell cycle</keyword>
<evidence type="ECO:0000256" key="4">
    <source>
        <dbReference type="ARBA" id="ARBA00004752"/>
    </source>
</evidence>
<keyword evidence="7 16" id="KW-0285">Flavoprotein</keyword>
<dbReference type="SUPFAM" id="SSF56194">
    <property type="entry name" value="Uridine diphospho-N-Acetylenolpyruvylglucosamine reductase, MurB, C-terminal domain"/>
    <property type="match status" value="1"/>
</dbReference>
<dbReference type="NCBIfam" id="TIGR00179">
    <property type="entry name" value="murB"/>
    <property type="match status" value="1"/>
</dbReference>
<feature type="active site" evidence="16">
    <location>
        <position position="303"/>
    </location>
</feature>
<dbReference type="InterPro" id="IPR011601">
    <property type="entry name" value="MurB_C"/>
</dbReference>
<evidence type="ECO:0000256" key="15">
    <source>
        <dbReference type="ARBA" id="ARBA00048914"/>
    </source>
</evidence>